<organism evidence="1 2">
    <name type="scientific">Periplaneta americana</name>
    <name type="common">American cockroach</name>
    <name type="synonym">Blatta americana</name>
    <dbReference type="NCBI Taxonomy" id="6978"/>
    <lineage>
        <taxon>Eukaryota</taxon>
        <taxon>Metazoa</taxon>
        <taxon>Ecdysozoa</taxon>
        <taxon>Arthropoda</taxon>
        <taxon>Hexapoda</taxon>
        <taxon>Insecta</taxon>
        <taxon>Pterygota</taxon>
        <taxon>Neoptera</taxon>
        <taxon>Polyneoptera</taxon>
        <taxon>Dictyoptera</taxon>
        <taxon>Blattodea</taxon>
        <taxon>Blattoidea</taxon>
        <taxon>Blattidae</taxon>
        <taxon>Blattinae</taxon>
        <taxon>Periplaneta</taxon>
    </lineage>
</organism>
<proteinExistence type="predicted"/>
<name>A0ABQ8SSV7_PERAM</name>
<keyword evidence="2" id="KW-1185">Reference proteome</keyword>
<protein>
    <submittedName>
        <fullName evidence="1">Uncharacterized protein</fullName>
    </submittedName>
</protein>
<accession>A0ABQ8SSV7</accession>
<dbReference type="EMBL" id="JAJSOF020000021">
    <property type="protein sequence ID" value="KAJ4436816.1"/>
    <property type="molecule type" value="Genomic_DNA"/>
</dbReference>
<dbReference type="Proteomes" id="UP001148838">
    <property type="component" value="Unassembled WGS sequence"/>
</dbReference>
<gene>
    <name evidence="1" type="ORF">ANN_16948</name>
</gene>
<reference evidence="1 2" key="1">
    <citation type="journal article" date="2022" name="Allergy">
        <title>Genome assembly and annotation of Periplaneta americana reveal a comprehensive cockroach allergen profile.</title>
        <authorList>
            <person name="Wang L."/>
            <person name="Xiong Q."/>
            <person name="Saelim N."/>
            <person name="Wang L."/>
            <person name="Nong W."/>
            <person name="Wan A.T."/>
            <person name="Shi M."/>
            <person name="Liu X."/>
            <person name="Cao Q."/>
            <person name="Hui J.H.L."/>
            <person name="Sookrung N."/>
            <person name="Leung T.F."/>
            <person name="Tungtrongchitr A."/>
            <person name="Tsui S.K.W."/>
        </authorList>
    </citation>
    <scope>NUCLEOTIDE SEQUENCE [LARGE SCALE GENOMIC DNA]</scope>
    <source>
        <strain evidence="1">PWHHKU_190912</strain>
    </source>
</reference>
<evidence type="ECO:0000313" key="2">
    <source>
        <dbReference type="Proteomes" id="UP001148838"/>
    </source>
</evidence>
<sequence>MEPVPPSIVMHLGSYDRCSGAHGYPRCSSCNKGNKICEFVCFAKMKEALDDWSTCLVTTRAVHVSRFGSLTLRASWYRACSGHTRTVTQVQRLRSEELCNGDTEQVAAVSSLGAGAAYLPAALGPL</sequence>
<comment type="caution">
    <text evidence="1">The sequence shown here is derived from an EMBL/GenBank/DDBJ whole genome shotgun (WGS) entry which is preliminary data.</text>
</comment>
<evidence type="ECO:0000313" key="1">
    <source>
        <dbReference type="EMBL" id="KAJ4436816.1"/>
    </source>
</evidence>